<keyword evidence="4 5" id="KW-0732">Signal</keyword>
<evidence type="ECO:0000256" key="5">
    <source>
        <dbReference type="SAM" id="SignalP"/>
    </source>
</evidence>
<gene>
    <name evidence="7" type="ORF">IBL26_11295</name>
</gene>
<proteinExistence type="inferred from homology"/>
<dbReference type="InterPro" id="IPR000914">
    <property type="entry name" value="SBP_5_dom"/>
</dbReference>
<evidence type="ECO:0000256" key="1">
    <source>
        <dbReference type="ARBA" id="ARBA00004418"/>
    </source>
</evidence>
<reference evidence="7 8" key="1">
    <citation type="journal article" date="2013" name="Int. J. Syst. Evol. Microbiol.">
        <title>Roseomonas aerophila sp. nov., isolated from air.</title>
        <authorList>
            <person name="Kim S.J."/>
            <person name="Weon H.Y."/>
            <person name="Ahn J.H."/>
            <person name="Hong S.B."/>
            <person name="Seok S.J."/>
            <person name="Whang K.S."/>
            <person name="Kwon S.W."/>
        </authorList>
    </citation>
    <scope>NUCLEOTIDE SEQUENCE [LARGE SCALE GENOMIC DNA]</scope>
    <source>
        <strain evidence="7 8">NBRC 108923</strain>
    </source>
</reference>
<dbReference type="Gene3D" id="3.90.76.10">
    <property type="entry name" value="Dipeptide-binding Protein, Domain 1"/>
    <property type="match status" value="1"/>
</dbReference>
<dbReference type="Pfam" id="PF00496">
    <property type="entry name" value="SBP_bac_5"/>
    <property type="match status" value="1"/>
</dbReference>
<dbReference type="PIRSF" id="PIRSF002741">
    <property type="entry name" value="MppA"/>
    <property type="match status" value="1"/>
</dbReference>
<evidence type="ECO:0000256" key="4">
    <source>
        <dbReference type="ARBA" id="ARBA00022729"/>
    </source>
</evidence>
<evidence type="ECO:0000256" key="3">
    <source>
        <dbReference type="ARBA" id="ARBA00022448"/>
    </source>
</evidence>
<comment type="caution">
    <text evidence="7">The sequence shown here is derived from an EMBL/GenBank/DDBJ whole genome shotgun (WGS) entry which is preliminary data.</text>
</comment>
<dbReference type="PANTHER" id="PTHR30290:SF9">
    <property type="entry name" value="OLIGOPEPTIDE-BINDING PROTEIN APPA"/>
    <property type="match status" value="1"/>
</dbReference>
<protein>
    <submittedName>
        <fullName evidence="7">ABC transporter substrate-binding protein</fullName>
    </submittedName>
</protein>
<dbReference type="Gene3D" id="3.40.190.10">
    <property type="entry name" value="Periplasmic binding protein-like II"/>
    <property type="match status" value="1"/>
</dbReference>
<dbReference type="InterPro" id="IPR039424">
    <property type="entry name" value="SBP_5"/>
</dbReference>
<sequence length="532" mass="57040">MITFKRLATAGIVLSLAPAALAQDLRMGVALMTTSMDPHWHNLGSNNGLLQQVYEPLILEDHTGALQPRLATAWRAVDDTTWEITLREGVRFQDGTPFTPEDVAFTLARVPQVQGSPGPFTAQTRPITGVEVTGPLTLRLRTAAPHPLLPRDLSYVMMLSRHLHAGKTPEDFNAGTAAIGTGPYRFSSYAPGEALTLARFDGYWGGPQPWTRVTIRQLRQDSARVAAVLSGDVDVIDRVPLQDLERLRRDRRLAIASAPAAETYYLFLDAVREATPFVTARDGGALPVNPLRDPKVRQALSMAINRDGIVERVMDGSGTPAGQLVAPGVDGAAPDLRPLPYDPATARRLLAEAGYPEGFAITLHGSAGFVVNDDRVLQSVAQMLSRIGVLARVETFPANVLLPRAGNREFSAFFSSWIASTAVNPLRALVATRDAARGMGPANRQHYSNPAVDTALGTALVTLDDTARNAQLGQAMRLAIADAAIIPVIHPANNWATVAARVTYTANPLGRNQAMLARPAEGKAPTSPSPGP</sequence>
<dbReference type="Gene3D" id="3.10.105.10">
    <property type="entry name" value="Dipeptide-binding Protein, Domain 3"/>
    <property type="match status" value="1"/>
</dbReference>
<evidence type="ECO:0000259" key="6">
    <source>
        <dbReference type="Pfam" id="PF00496"/>
    </source>
</evidence>
<comment type="subcellular location">
    <subcellularLocation>
        <location evidence="1">Periplasm</location>
    </subcellularLocation>
</comment>
<dbReference type="EMBL" id="JACTVA010000017">
    <property type="protein sequence ID" value="MBC9207419.1"/>
    <property type="molecule type" value="Genomic_DNA"/>
</dbReference>
<accession>A0ABR7RLL2</accession>
<dbReference type="PANTHER" id="PTHR30290">
    <property type="entry name" value="PERIPLASMIC BINDING COMPONENT OF ABC TRANSPORTER"/>
    <property type="match status" value="1"/>
</dbReference>
<keyword evidence="3" id="KW-0813">Transport</keyword>
<dbReference type="CDD" id="cd08498">
    <property type="entry name" value="PBP2_NikA_DppA_OppA_like_2"/>
    <property type="match status" value="1"/>
</dbReference>
<feature type="signal peptide" evidence="5">
    <location>
        <begin position="1"/>
        <end position="22"/>
    </location>
</feature>
<dbReference type="RefSeq" id="WP_187784589.1">
    <property type="nucleotide sequence ID" value="NZ_JACTVA010000017.1"/>
</dbReference>
<keyword evidence="8" id="KW-1185">Reference proteome</keyword>
<dbReference type="InterPro" id="IPR030678">
    <property type="entry name" value="Peptide/Ni-bd"/>
</dbReference>
<dbReference type="Proteomes" id="UP000626026">
    <property type="component" value="Unassembled WGS sequence"/>
</dbReference>
<feature type="domain" description="Solute-binding protein family 5" evidence="6">
    <location>
        <begin position="66"/>
        <end position="422"/>
    </location>
</feature>
<name>A0ABR7RLL2_9PROT</name>
<evidence type="ECO:0000313" key="7">
    <source>
        <dbReference type="EMBL" id="MBC9207419.1"/>
    </source>
</evidence>
<evidence type="ECO:0000256" key="2">
    <source>
        <dbReference type="ARBA" id="ARBA00005695"/>
    </source>
</evidence>
<evidence type="ECO:0000313" key="8">
    <source>
        <dbReference type="Proteomes" id="UP000626026"/>
    </source>
</evidence>
<feature type="chain" id="PRO_5047524139" evidence="5">
    <location>
        <begin position="23"/>
        <end position="532"/>
    </location>
</feature>
<comment type="similarity">
    <text evidence="2">Belongs to the bacterial solute-binding protein 5 family.</text>
</comment>
<dbReference type="SUPFAM" id="SSF53850">
    <property type="entry name" value="Periplasmic binding protein-like II"/>
    <property type="match status" value="1"/>
</dbReference>
<organism evidence="7 8">
    <name type="scientific">Teichococcus aerophilus</name>
    <dbReference type="NCBI Taxonomy" id="1224513"/>
    <lineage>
        <taxon>Bacteria</taxon>
        <taxon>Pseudomonadati</taxon>
        <taxon>Pseudomonadota</taxon>
        <taxon>Alphaproteobacteria</taxon>
        <taxon>Acetobacterales</taxon>
        <taxon>Roseomonadaceae</taxon>
        <taxon>Roseomonas</taxon>
    </lineage>
</organism>